<dbReference type="RefSeq" id="XP_008874264.1">
    <property type="nucleotide sequence ID" value="XM_008876042.1"/>
</dbReference>
<dbReference type="VEuPathDB" id="FungiDB:H310_09853"/>
<dbReference type="GeneID" id="20086903"/>
<name>A0A024TSM3_9STRA</name>
<dbReference type="OrthoDB" id="73862at2759"/>
<protein>
    <recommendedName>
        <fullName evidence="3">BZIP domain-containing protein</fullName>
    </recommendedName>
</protein>
<dbReference type="InterPro" id="IPR046347">
    <property type="entry name" value="bZIP_sf"/>
</dbReference>
<evidence type="ECO:0000313" key="2">
    <source>
        <dbReference type="EMBL" id="ETV97018.1"/>
    </source>
</evidence>
<dbReference type="Gene3D" id="3.30.160.60">
    <property type="entry name" value="Classic Zinc Finger"/>
    <property type="match status" value="1"/>
</dbReference>
<sequence length="280" mass="32002">MTRQVGEVTRIEASGCARPAKRVYWKDAEDKRERRRTQSKLNQRRYRAKKVELMGRLQDEVESLKDDVARWEGRAESLKAVLPRSVRSYDPERKVASEYFRVFGHGFCTARTDPLHAYQRDFLHSIMDDAMEFNSHKGLDTLLDQWTLYASVFYSVTASWARSSIAMCHPEVVVEGMANFRLRMSRFTIEVLFPHLLNNEPIVQKLVGQVLELPMQCQFTFDVDSAKVKRFCIDSPTVGALMNLLHSAEDTAVAIDGILLNDNAEVVPAARWGLTSRGDV</sequence>
<organism evidence="2">
    <name type="scientific">Aphanomyces invadans</name>
    <dbReference type="NCBI Taxonomy" id="157072"/>
    <lineage>
        <taxon>Eukaryota</taxon>
        <taxon>Sar</taxon>
        <taxon>Stramenopiles</taxon>
        <taxon>Oomycota</taxon>
        <taxon>Saprolegniomycetes</taxon>
        <taxon>Saprolegniales</taxon>
        <taxon>Verrucalvaceae</taxon>
        <taxon>Aphanomyces</taxon>
    </lineage>
</organism>
<reference evidence="2" key="1">
    <citation type="submission" date="2013-12" db="EMBL/GenBank/DDBJ databases">
        <title>The Genome Sequence of Aphanomyces invadans NJM9701.</title>
        <authorList>
            <consortium name="The Broad Institute Genomics Platform"/>
            <person name="Russ C."/>
            <person name="Tyler B."/>
            <person name="van West P."/>
            <person name="Dieguez-Uribeondo J."/>
            <person name="Young S.K."/>
            <person name="Zeng Q."/>
            <person name="Gargeya S."/>
            <person name="Fitzgerald M."/>
            <person name="Abouelleil A."/>
            <person name="Alvarado L."/>
            <person name="Chapman S.B."/>
            <person name="Gainer-Dewar J."/>
            <person name="Goldberg J."/>
            <person name="Griggs A."/>
            <person name="Gujja S."/>
            <person name="Hansen M."/>
            <person name="Howarth C."/>
            <person name="Imamovic A."/>
            <person name="Ireland A."/>
            <person name="Larimer J."/>
            <person name="McCowan C."/>
            <person name="Murphy C."/>
            <person name="Pearson M."/>
            <person name="Poon T.W."/>
            <person name="Priest M."/>
            <person name="Roberts A."/>
            <person name="Saif S."/>
            <person name="Shea T."/>
            <person name="Sykes S."/>
            <person name="Wortman J."/>
            <person name="Nusbaum C."/>
            <person name="Birren B."/>
        </authorList>
    </citation>
    <scope>NUCLEOTIDE SEQUENCE [LARGE SCALE GENOMIC DNA]</scope>
    <source>
        <strain evidence="2">NJM9701</strain>
    </source>
</reference>
<dbReference type="AlphaFoldDB" id="A0A024TSM3"/>
<dbReference type="SUPFAM" id="SSF57959">
    <property type="entry name" value="Leucine zipper domain"/>
    <property type="match status" value="1"/>
</dbReference>
<dbReference type="CDD" id="cd12193">
    <property type="entry name" value="bZIP_GCN4"/>
    <property type="match status" value="1"/>
</dbReference>
<accession>A0A024TSM3</accession>
<keyword evidence="1" id="KW-0175">Coiled coil</keyword>
<feature type="coiled-coil region" evidence="1">
    <location>
        <begin position="47"/>
        <end position="81"/>
    </location>
</feature>
<gene>
    <name evidence="2" type="ORF">H310_09853</name>
</gene>
<evidence type="ECO:0000256" key="1">
    <source>
        <dbReference type="SAM" id="Coils"/>
    </source>
</evidence>
<proteinExistence type="predicted"/>
<dbReference type="EMBL" id="KI913974">
    <property type="protein sequence ID" value="ETV97018.1"/>
    <property type="molecule type" value="Genomic_DNA"/>
</dbReference>
<dbReference type="eggNOG" id="ENOG502SV9M">
    <property type="taxonomic scope" value="Eukaryota"/>
</dbReference>
<evidence type="ECO:0008006" key="3">
    <source>
        <dbReference type="Google" id="ProtNLM"/>
    </source>
</evidence>
<dbReference type="GO" id="GO:0003700">
    <property type="term" value="F:DNA-binding transcription factor activity"/>
    <property type="evidence" value="ECO:0007669"/>
    <property type="project" value="InterPro"/>
</dbReference>